<dbReference type="Proteomes" id="UP001442364">
    <property type="component" value="Unassembled WGS sequence"/>
</dbReference>
<evidence type="ECO:0000313" key="2">
    <source>
        <dbReference type="EMBL" id="MEQ2378524.1"/>
    </source>
</evidence>
<proteinExistence type="predicted"/>
<dbReference type="InterPro" id="IPR001539">
    <property type="entry name" value="Peptidase_U32"/>
</dbReference>
<gene>
    <name evidence="2" type="ORF">WMO14_01310</name>
</gene>
<dbReference type="PANTHER" id="PTHR30217:SF10">
    <property type="entry name" value="23S RRNA 5-HYDROXYCYTIDINE C2501 SYNTHASE"/>
    <property type="match status" value="1"/>
</dbReference>
<organism evidence="2 3">
    <name type="scientific">[Lactobacillus] rogosae</name>
    <dbReference type="NCBI Taxonomy" id="706562"/>
    <lineage>
        <taxon>Bacteria</taxon>
        <taxon>Bacillati</taxon>
        <taxon>Bacillota</taxon>
        <taxon>Clostridia</taxon>
        <taxon>Lachnospirales</taxon>
        <taxon>Lachnospiraceae</taxon>
        <taxon>Lachnospira</taxon>
    </lineage>
</organism>
<dbReference type="InterPro" id="IPR020988">
    <property type="entry name" value="Pept_U32_collagenase"/>
</dbReference>
<comment type="caution">
    <text evidence="2">The sequence shown here is derived from an EMBL/GenBank/DDBJ whole genome shotgun (WGS) entry which is preliminary data.</text>
</comment>
<keyword evidence="3" id="KW-1185">Reference proteome</keyword>
<evidence type="ECO:0000313" key="3">
    <source>
        <dbReference type="Proteomes" id="UP001442364"/>
    </source>
</evidence>
<dbReference type="Pfam" id="PF01136">
    <property type="entry name" value="Peptidase_U32"/>
    <property type="match status" value="1"/>
</dbReference>
<name>A0ABV1BRZ0_9FIRM</name>
<feature type="domain" description="Peptidase U32 collagenase" evidence="1">
    <location>
        <begin position="390"/>
        <end position="505"/>
    </location>
</feature>
<dbReference type="RefSeq" id="WP_349153144.1">
    <property type="nucleotide sequence ID" value="NZ_JBBMER010000001.1"/>
</dbReference>
<dbReference type="InterPro" id="IPR051454">
    <property type="entry name" value="RNA/ubiquinone_mod_enzymes"/>
</dbReference>
<reference evidence="2 3" key="1">
    <citation type="submission" date="2024-03" db="EMBL/GenBank/DDBJ databases">
        <title>Human intestinal bacterial collection.</title>
        <authorList>
            <person name="Pauvert C."/>
            <person name="Hitch T.C.A."/>
            <person name="Clavel T."/>
        </authorList>
    </citation>
    <scope>NUCLEOTIDE SEQUENCE [LARGE SCALE GENOMIC DNA]</scope>
    <source>
        <strain evidence="2 3">CLA-AA-H255</strain>
    </source>
</reference>
<dbReference type="PANTHER" id="PTHR30217">
    <property type="entry name" value="PEPTIDASE U32 FAMILY"/>
    <property type="match status" value="1"/>
</dbReference>
<dbReference type="EMBL" id="JBBMER010000001">
    <property type="protein sequence ID" value="MEQ2378524.1"/>
    <property type="molecule type" value="Genomic_DNA"/>
</dbReference>
<dbReference type="Pfam" id="PF12392">
    <property type="entry name" value="DUF3656"/>
    <property type="match status" value="1"/>
</dbReference>
<dbReference type="PROSITE" id="PS01276">
    <property type="entry name" value="PEPTIDASE_U32"/>
    <property type="match status" value="1"/>
</dbReference>
<sequence>MELTHGNNYNRIEVLAPAGSLEICKAVINAGADAVYLGGDMFGARAYAGNLNNEEMLEALDYAHRAGCRIYLTVNTLLKHKEIEGQLISYIRPFYEHGLDAVIVQDLGVMRLIKKHFPDMDIHASTQMTQTGSLGAKLLWDMGAERVVTSREMTLTEIAQLHKDCPDMEIESFVHGAMCYCYSGQCLMSSFRGGRSGNRGRCAQPCRLSYKVYDNDSQINDKDNSFALSPKDMCALPILPDIIEAGVYSLKIEGRMKNVTYAAYVTSIYRHYVDEYIKYGRKGYKITKKDIDNLCDIYNRGSFTTGFYNSKKGKEMMSYERPNHRGSEALKVVSNDKGRVTFKALKDINPQDVFEIDKEHSFESGSFVKAGNTLVVNLPRKYNLYKDRIINRMKNSSLERLVKEKYVQTSFERDIDMYMEAVKGSPLSLTAVTGQFSASISGSEVTKALKQPADYEDVKSKLIMTGNTGYKVSGIELHMDNDVFLSVGELKKLRREVIAQLDNNILSSYCRTYKEPDDSIINPCCMTYNEQDNSILSSDCDAHNEHNNNCTGIESQYNDVSDNAGKMLCTVYCHSFDIVSSVIDIVSSPDNKLDIAVGRIYLDFGMYYSDRQRFIKVCEKINKMGIKLFIALPYILEQSRARQLSAMLDDIEHNTGIIIDGYLVRNIEEIGLIGSRKSKVKDIITDTGLYVFNKYAGYELKDIADKAGVRLLSHTLPLELNNSELQDTLTAGSEIIVYGKIPAMVSKSCVRKTYGICDKKCSTTLLKQGSDVSYIVESVCSYCYTVTWAGTFDLTEELKRNDLGVRSLRFEFIDEDTFTIKKALSFEGVSPYKGHFYRGVN</sequence>
<evidence type="ECO:0000259" key="1">
    <source>
        <dbReference type="Pfam" id="PF12392"/>
    </source>
</evidence>
<accession>A0ABV1BRZ0</accession>
<protein>
    <submittedName>
        <fullName evidence="2">U32 family peptidase</fullName>
    </submittedName>
</protein>